<protein>
    <submittedName>
        <fullName evidence="1">Uncharacterized protein</fullName>
    </submittedName>
</protein>
<comment type="caution">
    <text evidence="1">The sequence shown here is derived from an EMBL/GenBank/DDBJ whole genome shotgun (WGS) entry which is preliminary data.</text>
</comment>
<dbReference type="Proteomes" id="UP000005384">
    <property type="component" value="Unassembled WGS sequence"/>
</dbReference>
<sequence>MPKAGDMYVVEIGEAHINWGEHRNPTNRAMISGESYVKIPSDAARRFGLVRGTTYMAHFTNGFDSFPIKAAGNGPFEDGIQYAKQFEGIGAGACKAFTPWYESCNAEAGNKVRVEFLSSVDVQFTII</sequence>
<dbReference type="HOGENOM" id="CLU_1903028_0_0_9"/>
<reference evidence="1 2" key="1">
    <citation type="submission" date="2011-08" db="EMBL/GenBank/DDBJ databases">
        <title>The Genome Sequence of Clostridium hathewayi WAL-18680.</title>
        <authorList>
            <consortium name="The Broad Institute Genome Sequencing Platform"/>
            <person name="Earl A."/>
            <person name="Ward D."/>
            <person name="Feldgarden M."/>
            <person name="Gevers D."/>
            <person name="Finegold S.M."/>
            <person name="Summanen P.H."/>
            <person name="Molitoris D.R."/>
            <person name="Song M."/>
            <person name="Daigneault M."/>
            <person name="Allen-Vercoe E."/>
            <person name="Young S.K."/>
            <person name="Zeng Q."/>
            <person name="Gargeya S."/>
            <person name="Fitzgerald M."/>
            <person name="Haas B."/>
            <person name="Abouelleil A."/>
            <person name="Alvarado L."/>
            <person name="Arachchi H.M."/>
            <person name="Berlin A."/>
            <person name="Brown A."/>
            <person name="Chapman S.B."/>
            <person name="Chen Z."/>
            <person name="Dunbar C."/>
            <person name="Freedman E."/>
            <person name="Gearin G."/>
            <person name="Gellesch M."/>
            <person name="Goldberg J."/>
            <person name="Griggs A."/>
            <person name="Gujja S."/>
            <person name="Heiman D."/>
            <person name="Howarth C."/>
            <person name="Larson L."/>
            <person name="Lui A."/>
            <person name="MacDonald P.J.P."/>
            <person name="Montmayeur A."/>
            <person name="Murphy C."/>
            <person name="Neiman D."/>
            <person name="Pearson M."/>
            <person name="Priest M."/>
            <person name="Roberts A."/>
            <person name="Saif S."/>
            <person name="Shea T."/>
            <person name="Shenoy N."/>
            <person name="Sisk P."/>
            <person name="Stolte C."/>
            <person name="Sykes S."/>
            <person name="Wortman J."/>
            <person name="Nusbaum C."/>
            <person name="Birren B."/>
        </authorList>
    </citation>
    <scope>NUCLEOTIDE SEQUENCE [LARGE SCALE GENOMIC DNA]</scope>
    <source>
        <strain evidence="1 2">WAL-18680</strain>
    </source>
</reference>
<dbReference type="RefSeq" id="WP_006781692.1">
    <property type="nucleotide sequence ID" value="NZ_CP040506.1"/>
</dbReference>
<dbReference type="PATRIC" id="fig|742737.3.peg.3679"/>
<gene>
    <name evidence="1" type="ORF">HMPREF9473_03701</name>
</gene>
<accession>G5IJM3</accession>
<organism evidence="1 2">
    <name type="scientific">Hungatella hathewayi WAL-18680</name>
    <dbReference type="NCBI Taxonomy" id="742737"/>
    <lineage>
        <taxon>Bacteria</taxon>
        <taxon>Bacillati</taxon>
        <taxon>Bacillota</taxon>
        <taxon>Clostridia</taxon>
        <taxon>Lachnospirales</taxon>
        <taxon>Lachnospiraceae</taxon>
        <taxon>Hungatella</taxon>
    </lineage>
</organism>
<dbReference type="AlphaFoldDB" id="G5IJM3"/>
<keyword evidence="2" id="KW-1185">Reference proteome</keyword>
<dbReference type="OrthoDB" id="1907071at2"/>
<dbReference type="EMBL" id="ADLN01000104">
    <property type="protein sequence ID" value="EHI58243.1"/>
    <property type="molecule type" value="Genomic_DNA"/>
</dbReference>
<evidence type="ECO:0000313" key="1">
    <source>
        <dbReference type="EMBL" id="EHI58243.1"/>
    </source>
</evidence>
<evidence type="ECO:0000313" key="2">
    <source>
        <dbReference type="Proteomes" id="UP000005384"/>
    </source>
</evidence>
<name>G5IJM3_9FIRM</name>
<proteinExistence type="predicted"/>